<feature type="transmembrane region" description="Helical" evidence="2">
    <location>
        <begin position="28"/>
        <end position="49"/>
    </location>
</feature>
<feature type="region of interest" description="Disordered" evidence="1">
    <location>
        <begin position="57"/>
        <end position="79"/>
    </location>
</feature>
<feature type="compositionally biased region" description="Basic and acidic residues" evidence="1">
    <location>
        <begin position="57"/>
        <end position="68"/>
    </location>
</feature>
<sequence>MPSPTLPPPPPQLIRVCAAVVAALMKELLAVIGTKAAVWGILALVVGVFEWRVDPKTSMEEGLSRDGEGWVGGEPAAEN</sequence>
<keyword evidence="2" id="KW-0472">Membrane</keyword>
<keyword evidence="2" id="KW-0812">Transmembrane</keyword>
<evidence type="ECO:0000313" key="4">
    <source>
        <dbReference type="Proteomes" id="UP001341840"/>
    </source>
</evidence>
<dbReference type="EMBL" id="JASCZI010181264">
    <property type="protein sequence ID" value="MED6180342.1"/>
    <property type="molecule type" value="Genomic_DNA"/>
</dbReference>
<protein>
    <submittedName>
        <fullName evidence="3">Uncharacterized protein</fullName>
    </submittedName>
</protein>
<reference evidence="3 4" key="1">
    <citation type="journal article" date="2023" name="Plants (Basel)">
        <title>Bridging the Gap: Combining Genomics and Transcriptomics Approaches to Understand Stylosanthes scabra, an Orphan Legume from the Brazilian Caatinga.</title>
        <authorList>
            <person name="Ferreira-Neto J.R.C."/>
            <person name="da Silva M.D."/>
            <person name="Binneck E."/>
            <person name="de Melo N.F."/>
            <person name="da Silva R.H."/>
            <person name="de Melo A.L.T.M."/>
            <person name="Pandolfi V."/>
            <person name="Bustamante F.O."/>
            <person name="Brasileiro-Vidal A.C."/>
            <person name="Benko-Iseppon A.M."/>
        </authorList>
    </citation>
    <scope>NUCLEOTIDE SEQUENCE [LARGE SCALE GENOMIC DNA]</scope>
    <source>
        <tissue evidence="3">Leaves</tissue>
    </source>
</reference>
<keyword evidence="2" id="KW-1133">Transmembrane helix</keyword>
<dbReference type="Proteomes" id="UP001341840">
    <property type="component" value="Unassembled WGS sequence"/>
</dbReference>
<accession>A0ABU6W545</accession>
<keyword evidence="4" id="KW-1185">Reference proteome</keyword>
<evidence type="ECO:0000256" key="2">
    <source>
        <dbReference type="SAM" id="Phobius"/>
    </source>
</evidence>
<comment type="caution">
    <text evidence="3">The sequence shown here is derived from an EMBL/GenBank/DDBJ whole genome shotgun (WGS) entry which is preliminary data.</text>
</comment>
<gene>
    <name evidence="3" type="ORF">PIB30_009410</name>
</gene>
<evidence type="ECO:0000313" key="3">
    <source>
        <dbReference type="EMBL" id="MED6180342.1"/>
    </source>
</evidence>
<proteinExistence type="predicted"/>
<organism evidence="3 4">
    <name type="scientific">Stylosanthes scabra</name>
    <dbReference type="NCBI Taxonomy" id="79078"/>
    <lineage>
        <taxon>Eukaryota</taxon>
        <taxon>Viridiplantae</taxon>
        <taxon>Streptophyta</taxon>
        <taxon>Embryophyta</taxon>
        <taxon>Tracheophyta</taxon>
        <taxon>Spermatophyta</taxon>
        <taxon>Magnoliopsida</taxon>
        <taxon>eudicotyledons</taxon>
        <taxon>Gunneridae</taxon>
        <taxon>Pentapetalae</taxon>
        <taxon>rosids</taxon>
        <taxon>fabids</taxon>
        <taxon>Fabales</taxon>
        <taxon>Fabaceae</taxon>
        <taxon>Papilionoideae</taxon>
        <taxon>50 kb inversion clade</taxon>
        <taxon>dalbergioids sensu lato</taxon>
        <taxon>Dalbergieae</taxon>
        <taxon>Pterocarpus clade</taxon>
        <taxon>Stylosanthes</taxon>
    </lineage>
</organism>
<evidence type="ECO:0000256" key="1">
    <source>
        <dbReference type="SAM" id="MobiDB-lite"/>
    </source>
</evidence>
<name>A0ABU6W545_9FABA</name>